<organism evidence="1 2">
    <name type="scientific">Cetraspora pellucida</name>
    <dbReference type="NCBI Taxonomy" id="1433469"/>
    <lineage>
        <taxon>Eukaryota</taxon>
        <taxon>Fungi</taxon>
        <taxon>Fungi incertae sedis</taxon>
        <taxon>Mucoromycota</taxon>
        <taxon>Glomeromycotina</taxon>
        <taxon>Glomeromycetes</taxon>
        <taxon>Diversisporales</taxon>
        <taxon>Gigasporaceae</taxon>
        <taxon>Cetraspora</taxon>
    </lineage>
</organism>
<proteinExistence type="predicted"/>
<reference evidence="1" key="1">
    <citation type="submission" date="2021-06" db="EMBL/GenBank/DDBJ databases">
        <authorList>
            <person name="Kallberg Y."/>
            <person name="Tangrot J."/>
            <person name="Rosling A."/>
        </authorList>
    </citation>
    <scope>NUCLEOTIDE SEQUENCE</scope>
    <source>
        <strain evidence="1">28 12/20/2015</strain>
    </source>
</reference>
<dbReference type="Proteomes" id="UP000789366">
    <property type="component" value="Unassembled WGS sequence"/>
</dbReference>
<evidence type="ECO:0000313" key="2">
    <source>
        <dbReference type="Proteomes" id="UP000789366"/>
    </source>
</evidence>
<feature type="non-terminal residue" evidence="1">
    <location>
        <position position="1"/>
    </location>
</feature>
<comment type="caution">
    <text evidence="1">The sequence shown here is derived from an EMBL/GenBank/DDBJ whole genome shotgun (WGS) entry which is preliminary data.</text>
</comment>
<name>A0ACA9QLB5_9GLOM</name>
<dbReference type="EMBL" id="CAJVPW010041956">
    <property type="protein sequence ID" value="CAG8749327.1"/>
    <property type="molecule type" value="Genomic_DNA"/>
</dbReference>
<evidence type="ECO:0000313" key="1">
    <source>
        <dbReference type="EMBL" id="CAG8749327.1"/>
    </source>
</evidence>
<feature type="non-terminal residue" evidence="1">
    <location>
        <position position="41"/>
    </location>
</feature>
<accession>A0ACA9QLB5</accession>
<sequence length="41" mass="4800">ALAMVIVETRGAAQKRKEQDRKVTKRADRIFRKSDNDKLKK</sequence>
<keyword evidence="2" id="KW-1185">Reference proteome</keyword>
<gene>
    <name evidence="1" type="ORF">SPELUC_LOCUS14375</name>
</gene>
<protein>
    <submittedName>
        <fullName evidence="1">4972_t:CDS:1</fullName>
    </submittedName>
</protein>